<feature type="region of interest" description="Disordered" evidence="5">
    <location>
        <begin position="43"/>
        <end position="67"/>
    </location>
</feature>
<dbReference type="GO" id="GO:0005666">
    <property type="term" value="C:RNA polymerase III complex"/>
    <property type="evidence" value="ECO:0007669"/>
    <property type="project" value="UniProtKB-UniRule"/>
</dbReference>
<keyword evidence="6" id="KW-0240">DNA-directed RNA polymerase</keyword>
<dbReference type="AlphaFoldDB" id="A0A1Y1ZVG0"/>
<dbReference type="PANTHER" id="PTHR15367">
    <property type="entry name" value="DNA-DIRECTED RNA POLYMERASE III"/>
    <property type="match status" value="1"/>
</dbReference>
<feature type="compositionally biased region" description="Gly residues" evidence="5">
    <location>
        <begin position="1"/>
        <end position="15"/>
    </location>
</feature>
<gene>
    <name evidence="6" type="ORF">BCR34DRAFT_479651</name>
</gene>
<keyword evidence="3 4" id="KW-0539">Nucleus</keyword>
<feature type="compositionally biased region" description="Acidic residues" evidence="5">
    <location>
        <begin position="250"/>
        <end position="267"/>
    </location>
</feature>
<feature type="region of interest" description="Disordered" evidence="5">
    <location>
        <begin position="1"/>
        <end position="24"/>
    </location>
</feature>
<feature type="region of interest" description="Disordered" evidence="5">
    <location>
        <begin position="188"/>
        <end position="267"/>
    </location>
</feature>
<dbReference type="GO" id="GO:0006383">
    <property type="term" value="P:transcription by RNA polymerase III"/>
    <property type="evidence" value="ECO:0007669"/>
    <property type="project" value="UniProtKB-UniRule"/>
</dbReference>
<dbReference type="PANTHER" id="PTHR15367:SF2">
    <property type="entry name" value="DNA-DIRECTED RNA POLYMERASE III SUBUNIT"/>
    <property type="match status" value="1"/>
</dbReference>
<proteinExistence type="inferred from homology"/>
<protein>
    <recommendedName>
        <fullName evidence="4">DNA-directed RNA polymerase III subunit</fullName>
    </recommendedName>
</protein>
<organism evidence="6 7">
    <name type="scientific">Clohesyomyces aquaticus</name>
    <dbReference type="NCBI Taxonomy" id="1231657"/>
    <lineage>
        <taxon>Eukaryota</taxon>
        <taxon>Fungi</taxon>
        <taxon>Dikarya</taxon>
        <taxon>Ascomycota</taxon>
        <taxon>Pezizomycotina</taxon>
        <taxon>Dothideomycetes</taxon>
        <taxon>Pleosporomycetidae</taxon>
        <taxon>Pleosporales</taxon>
        <taxon>Lindgomycetaceae</taxon>
        <taxon>Clohesyomyces</taxon>
    </lineage>
</organism>
<dbReference type="OrthoDB" id="5377312at2759"/>
<sequence length="267" mass="29675">MASRGRGGARGGRGGAAPRAPPGTVKIAGVEMAWDLTGLELNKAPTENFPRTGHAPPPPPTSDESATHHRLVTLRDRIHDGPLYTILGDGMETGLKRRQQDAAPTEAALFNPFTDNLTYSAKYMKVRRRIPRLDTRPYVVDLFPEELRSILSHTADGGRETKRQKLLHVSKVDAVSRIDRILEAEEARAKEEQERADADEEVEQDAEDDDAEEEYDEKPDAIDEEDNWSAPSTDSEESDDDYNAERYFDGGEDDYGDEGGGDENTYE</sequence>
<comment type="subunit">
    <text evidence="4">Component of the RNA polymerase III (Pol III) complex.</text>
</comment>
<reference evidence="6 7" key="1">
    <citation type="submission" date="2016-07" db="EMBL/GenBank/DDBJ databases">
        <title>Pervasive Adenine N6-methylation of Active Genes in Fungi.</title>
        <authorList>
            <consortium name="DOE Joint Genome Institute"/>
            <person name="Mondo S.J."/>
            <person name="Dannebaum R.O."/>
            <person name="Kuo R.C."/>
            <person name="Labutti K."/>
            <person name="Haridas S."/>
            <person name="Kuo A."/>
            <person name="Salamov A."/>
            <person name="Ahrendt S.R."/>
            <person name="Lipzen A."/>
            <person name="Sullivan W."/>
            <person name="Andreopoulos W.B."/>
            <person name="Clum A."/>
            <person name="Lindquist E."/>
            <person name="Daum C."/>
            <person name="Ramamoorthy G.K."/>
            <person name="Gryganskyi A."/>
            <person name="Culley D."/>
            <person name="Magnuson J.K."/>
            <person name="James T.Y."/>
            <person name="O'Malley M.A."/>
            <person name="Stajich J.E."/>
            <person name="Spatafora J.W."/>
            <person name="Visel A."/>
            <person name="Grigoriev I.V."/>
        </authorList>
    </citation>
    <scope>NUCLEOTIDE SEQUENCE [LARGE SCALE GENOMIC DNA]</scope>
    <source>
        <strain evidence="6 7">CBS 115471</strain>
    </source>
</reference>
<dbReference type="Proteomes" id="UP000193144">
    <property type="component" value="Unassembled WGS sequence"/>
</dbReference>
<keyword evidence="7" id="KW-1185">Reference proteome</keyword>
<comment type="subcellular location">
    <subcellularLocation>
        <location evidence="1 4">Nucleus</location>
    </subcellularLocation>
</comment>
<dbReference type="Pfam" id="PF11705">
    <property type="entry name" value="RNA_pol_3_Rpc31"/>
    <property type="match status" value="1"/>
</dbReference>
<evidence type="ECO:0000256" key="5">
    <source>
        <dbReference type="SAM" id="MobiDB-lite"/>
    </source>
</evidence>
<accession>A0A1Y1ZVG0</accession>
<feature type="compositionally biased region" description="Acidic residues" evidence="5">
    <location>
        <begin position="197"/>
        <end position="227"/>
    </location>
</feature>
<evidence type="ECO:0000256" key="1">
    <source>
        <dbReference type="ARBA" id="ARBA00004123"/>
    </source>
</evidence>
<evidence type="ECO:0000313" key="7">
    <source>
        <dbReference type="Proteomes" id="UP000193144"/>
    </source>
</evidence>
<comment type="similarity">
    <text evidence="2 4">Belongs to the eukaryotic RPC7 RNA polymerase subunit family.</text>
</comment>
<name>A0A1Y1ZVG0_9PLEO</name>
<dbReference type="EMBL" id="MCFA01000034">
    <property type="protein sequence ID" value="ORY14249.1"/>
    <property type="molecule type" value="Genomic_DNA"/>
</dbReference>
<dbReference type="STRING" id="1231657.A0A1Y1ZVG0"/>
<dbReference type="PIRSF" id="PIRSF000777">
    <property type="entry name" value="RNA_polIII_C31"/>
    <property type="match status" value="1"/>
</dbReference>
<comment type="function">
    <text evidence="4">DNA-dependent RNA polymerase catalyzes the transcription of DNA into RNA using the four ribonucleoside triphosphates as substrates. Specific peripheric component of RNA polymerase III which synthesizes small RNAs, such as 5S rRNA and tRNAs.</text>
</comment>
<comment type="caution">
    <text evidence="6">The sequence shown here is derived from an EMBL/GenBank/DDBJ whole genome shotgun (WGS) entry which is preliminary data.</text>
</comment>
<evidence type="ECO:0000313" key="6">
    <source>
        <dbReference type="EMBL" id="ORY14249.1"/>
    </source>
</evidence>
<keyword evidence="6" id="KW-0804">Transcription</keyword>
<evidence type="ECO:0000256" key="4">
    <source>
        <dbReference type="PIRNR" id="PIRNR000777"/>
    </source>
</evidence>
<dbReference type="InterPro" id="IPR024661">
    <property type="entry name" value="RNA_pol_III_Rpc31"/>
</dbReference>
<evidence type="ECO:0000256" key="3">
    <source>
        <dbReference type="ARBA" id="ARBA00023242"/>
    </source>
</evidence>
<evidence type="ECO:0000256" key="2">
    <source>
        <dbReference type="ARBA" id="ARBA00008352"/>
    </source>
</evidence>